<dbReference type="EC" id="3.1.3.48" evidence="1"/>
<dbReference type="SUPFAM" id="SSF52788">
    <property type="entry name" value="Phosphotyrosine protein phosphatases I"/>
    <property type="match status" value="1"/>
</dbReference>
<name>A0ABN2W654_9ACTN</name>
<dbReference type="InterPro" id="IPR036196">
    <property type="entry name" value="Ptyr_pPase_sf"/>
</dbReference>
<dbReference type="PANTHER" id="PTHR11717:SF7">
    <property type="entry name" value="LOW MOLECULAR WEIGHT PHOSPHOTYROSINE PROTEIN PHOSPHATASE"/>
    <property type="match status" value="1"/>
</dbReference>
<dbReference type="Gene3D" id="3.40.50.2300">
    <property type="match status" value="1"/>
</dbReference>
<keyword evidence="4" id="KW-1185">Reference proteome</keyword>
<dbReference type="Proteomes" id="UP001501480">
    <property type="component" value="Unassembled WGS sequence"/>
</dbReference>
<gene>
    <name evidence="3" type="ORF">GCM10009821_26920</name>
</gene>
<evidence type="ECO:0000256" key="1">
    <source>
        <dbReference type="ARBA" id="ARBA00013064"/>
    </source>
</evidence>
<evidence type="ECO:0000259" key="2">
    <source>
        <dbReference type="SMART" id="SM00226"/>
    </source>
</evidence>
<evidence type="ECO:0000313" key="3">
    <source>
        <dbReference type="EMBL" id="GAA2084206.1"/>
    </source>
</evidence>
<accession>A0ABN2W654</accession>
<protein>
    <recommendedName>
        <fullName evidence="1">protein-tyrosine-phosphatase</fullName>
        <ecNumber evidence="1">3.1.3.48</ecNumber>
    </recommendedName>
</protein>
<sequence>MRQRFAILVVCTANICRSPLAELLLTDRLDPRRFEVASAGVRGWRDHPMDDAVQQEARRLGLDPTEFRSRPLRAEHIASADLVLTATKEHRAGVLELVPTALRRTYTLREFAAVGCEVPVAAPEEVVAAVSRNRSHAGPDIDVPDPFRGDAAAHRLAADLIDAATDGVVEALDG</sequence>
<comment type="caution">
    <text evidence="3">The sequence shown here is derived from an EMBL/GenBank/DDBJ whole genome shotgun (WGS) entry which is preliminary data.</text>
</comment>
<dbReference type="SMART" id="SM00226">
    <property type="entry name" value="LMWPc"/>
    <property type="match status" value="1"/>
</dbReference>
<feature type="domain" description="Phosphotyrosine protein phosphatase I" evidence="2">
    <location>
        <begin position="5"/>
        <end position="171"/>
    </location>
</feature>
<proteinExistence type="predicted"/>
<dbReference type="RefSeq" id="WP_344329697.1">
    <property type="nucleotide sequence ID" value="NZ_BAAAPY010000012.1"/>
</dbReference>
<dbReference type="InterPro" id="IPR050438">
    <property type="entry name" value="LMW_PTPase"/>
</dbReference>
<reference evidence="3 4" key="1">
    <citation type="journal article" date="2019" name="Int. J. Syst. Evol. Microbiol.">
        <title>The Global Catalogue of Microorganisms (GCM) 10K type strain sequencing project: providing services to taxonomists for standard genome sequencing and annotation.</title>
        <authorList>
            <consortium name="The Broad Institute Genomics Platform"/>
            <consortium name="The Broad Institute Genome Sequencing Center for Infectious Disease"/>
            <person name="Wu L."/>
            <person name="Ma J."/>
        </authorList>
    </citation>
    <scope>NUCLEOTIDE SEQUENCE [LARGE SCALE GENOMIC DNA]</scope>
    <source>
        <strain evidence="3 4">JCM 15749</strain>
    </source>
</reference>
<dbReference type="EMBL" id="BAAAPY010000012">
    <property type="protein sequence ID" value="GAA2084206.1"/>
    <property type="molecule type" value="Genomic_DNA"/>
</dbReference>
<evidence type="ECO:0000313" key="4">
    <source>
        <dbReference type="Proteomes" id="UP001501480"/>
    </source>
</evidence>
<dbReference type="InterPro" id="IPR023485">
    <property type="entry name" value="Ptyr_pPase"/>
</dbReference>
<organism evidence="3 4">
    <name type="scientific">Aeromicrobium halocynthiae</name>
    <dbReference type="NCBI Taxonomy" id="560557"/>
    <lineage>
        <taxon>Bacteria</taxon>
        <taxon>Bacillati</taxon>
        <taxon>Actinomycetota</taxon>
        <taxon>Actinomycetes</taxon>
        <taxon>Propionibacteriales</taxon>
        <taxon>Nocardioidaceae</taxon>
        <taxon>Aeromicrobium</taxon>
    </lineage>
</organism>
<dbReference type="Pfam" id="PF01451">
    <property type="entry name" value="LMWPc"/>
    <property type="match status" value="1"/>
</dbReference>
<dbReference type="PANTHER" id="PTHR11717">
    <property type="entry name" value="LOW MOLECULAR WEIGHT PROTEIN TYROSINE PHOSPHATASE"/>
    <property type="match status" value="1"/>
</dbReference>